<keyword evidence="2" id="KW-1003">Cell membrane</keyword>
<keyword evidence="7 8" id="KW-0472">Membrane</keyword>
<dbReference type="InterPro" id="IPR050297">
    <property type="entry name" value="LipidA_mod_glycosyltrf_83"/>
</dbReference>
<evidence type="ECO:0000256" key="4">
    <source>
        <dbReference type="ARBA" id="ARBA00022679"/>
    </source>
</evidence>
<evidence type="ECO:0000256" key="6">
    <source>
        <dbReference type="ARBA" id="ARBA00022989"/>
    </source>
</evidence>
<feature type="transmembrane region" description="Helical" evidence="8">
    <location>
        <begin position="357"/>
        <end position="376"/>
    </location>
</feature>
<dbReference type="EMBL" id="LCLV01000028">
    <property type="protein sequence ID" value="KKU22477.1"/>
    <property type="molecule type" value="Genomic_DNA"/>
</dbReference>
<gene>
    <name evidence="10" type="ORF">UX34_C0028G0002</name>
</gene>
<feature type="transmembrane region" description="Helical" evidence="8">
    <location>
        <begin position="139"/>
        <end position="156"/>
    </location>
</feature>
<evidence type="ECO:0000313" key="10">
    <source>
        <dbReference type="EMBL" id="KKU22477.1"/>
    </source>
</evidence>
<feature type="transmembrane region" description="Helical" evidence="8">
    <location>
        <begin position="329"/>
        <end position="350"/>
    </location>
</feature>
<feature type="transmembrane region" description="Helical" evidence="8">
    <location>
        <begin position="117"/>
        <end position="133"/>
    </location>
</feature>
<keyword evidence="5 8" id="KW-0812">Transmembrane</keyword>
<evidence type="ECO:0000256" key="3">
    <source>
        <dbReference type="ARBA" id="ARBA00022676"/>
    </source>
</evidence>
<evidence type="ECO:0000256" key="5">
    <source>
        <dbReference type="ARBA" id="ARBA00022692"/>
    </source>
</evidence>
<protein>
    <recommendedName>
        <fullName evidence="9">Glycosyltransferase RgtA/B/C/D-like domain-containing protein</fullName>
    </recommendedName>
</protein>
<proteinExistence type="predicted"/>
<dbReference type="PANTHER" id="PTHR33908:SF11">
    <property type="entry name" value="MEMBRANE PROTEIN"/>
    <property type="match status" value="1"/>
</dbReference>
<keyword evidence="4" id="KW-0808">Transferase</keyword>
<feature type="domain" description="Glycosyltransferase RgtA/B/C/D-like" evidence="9">
    <location>
        <begin position="71"/>
        <end position="224"/>
    </location>
</feature>
<evidence type="ECO:0000256" key="2">
    <source>
        <dbReference type="ARBA" id="ARBA00022475"/>
    </source>
</evidence>
<evidence type="ECO:0000259" key="9">
    <source>
        <dbReference type="Pfam" id="PF13231"/>
    </source>
</evidence>
<evidence type="ECO:0000256" key="1">
    <source>
        <dbReference type="ARBA" id="ARBA00004651"/>
    </source>
</evidence>
<evidence type="ECO:0000256" key="7">
    <source>
        <dbReference type="ARBA" id="ARBA00023136"/>
    </source>
</evidence>
<dbReference type="GO" id="GO:0016763">
    <property type="term" value="F:pentosyltransferase activity"/>
    <property type="evidence" value="ECO:0007669"/>
    <property type="project" value="TreeGrafter"/>
</dbReference>
<feature type="transmembrane region" description="Helical" evidence="8">
    <location>
        <begin position="268"/>
        <end position="293"/>
    </location>
</feature>
<dbReference type="PANTHER" id="PTHR33908">
    <property type="entry name" value="MANNOSYLTRANSFERASE YKCB-RELATED"/>
    <property type="match status" value="1"/>
</dbReference>
<evidence type="ECO:0000256" key="8">
    <source>
        <dbReference type="SAM" id="Phobius"/>
    </source>
</evidence>
<name>A0A0G1NQ73_9BACT</name>
<feature type="transmembrane region" description="Helical" evidence="8">
    <location>
        <begin position="305"/>
        <end position="323"/>
    </location>
</feature>
<reference evidence="10 11" key="1">
    <citation type="journal article" date="2015" name="Nature">
        <title>rRNA introns, odd ribosomes, and small enigmatic genomes across a large radiation of phyla.</title>
        <authorList>
            <person name="Brown C.T."/>
            <person name="Hug L.A."/>
            <person name="Thomas B.C."/>
            <person name="Sharon I."/>
            <person name="Castelle C.J."/>
            <person name="Singh A."/>
            <person name="Wilkins M.J."/>
            <person name="Williams K.H."/>
            <person name="Banfield J.F."/>
        </authorList>
    </citation>
    <scope>NUCLEOTIDE SEQUENCE [LARGE SCALE GENOMIC DNA]</scope>
</reference>
<comment type="caution">
    <text evidence="10">The sequence shown here is derived from an EMBL/GenBank/DDBJ whole genome shotgun (WGS) entry which is preliminary data.</text>
</comment>
<dbReference type="AlphaFoldDB" id="A0A0G1NQ73"/>
<organism evidence="10 11">
    <name type="scientific">Candidatus Woesebacteria bacterium GW2011_GWF1_46_13</name>
    <dbReference type="NCBI Taxonomy" id="1618602"/>
    <lineage>
        <taxon>Bacteria</taxon>
        <taxon>Candidatus Woeseibacteriota</taxon>
    </lineage>
</organism>
<feature type="transmembrane region" description="Helical" evidence="8">
    <location>
        <begin position="205"/>
        <end position="225"/>
    </location>
</feature>
<comment type="subcellular location">
    <subcellularLocation>
        <location evidence="1">Cell membrane</location>
        <topology evidence="1">Multi-pass membrane protein</topology>
    </subcellularLocation>
</comment>
<dbReference type="Pfam" id="PF13231">
    <property type="entry name" value="PMT_2"/>
    <property type="match status" value="1"/>
</dbReference>
<sequence>MSIKKFLTTTNLIFIGILLLGIFLRFYQMKERFVYGHDHDLAFWIVKDILLNEHPRLIGQETSTQGIFIGPLYYYLQVPLFAIFRMDAIAEVVTSSLVGLFGIFTSYWVFSKTFDKRSGLIAGFLYAVSYIAVNNDREAVPTMPVIIWSIWFFYSLDLILKGKQKKGFFLIGILTGLIWHLSIALVIVLPLVVLAVILSKKRINLKWTIVGVIIVLILSAPLILFEIRHNFIQIQAFVRSLTSPQGDIYTGYSKFLRVFFLVNKNISIFIWNVGPLLTDKFVAIVLLTTAFILNLKKKMLNGNQGLLIFLWFVIYLLFFSIYSKTVSEYYLSGLFAVYLIVLSRFLALLYESKKMRAVALALIVLFGLYNLDRFLGQNIATNGYTQKRLLVSEIKKDSTQNGYPCVAISYITSPGYDLGYRYFFYAEDLHLNRISEKVPVYTIVFPLRKDNVKEDKAFGALGLIYPDYRRYPLDEVKKSCTGENINLTGSMFGYTQ</sequence>
<evidence type="ECO:0000313" key="11">
    <source>
        <dbReference type="Proteomes" id="UP000034643"/>
    </source>
</evidence>
<keyword evidence="6 8" id="KW-1133">Transmembrane helix</keyword>
<accession>A0A0G1NQ73</accession>
<feature type="transmembrane region" description="Helical" evidence="8">
    <location>
        <begin position="92"/>
        <end position="110"/>
    </location>
</feature>
<feature type="transmembrane region" description="Helical" evidence="8">
    <location>
        <begin position="6"/>
        <end position="27"/>
    </location>
</feature>
<dbReference type="Proteomes" id="UP000034643">
    <property type="component" value="Unassembled WGS sequence"/>
</dbReference>
<feature type="transmembrane region" description="Helical" evidence="8">
    <location>
        <begin position="168"/>
        <end position="199"/>
    </location>
</feature>
<dbReference type="InterPro" id="IPR038731">
    <property type="entry name" value="RgtA/B/C-like"/>
</dbReference>
<dbReference type="GO" id="GO:0005886">
    <property type="term" value="C:plasma membrane"/>
    <property type="evidence" value="ECO:0007669"/>
    <property type="project" value="UniProtKB-SubCell"/>
</dbReference>
<keyword evidence="3" id="KW-0328">Glycosyltransferase</keyword>
<dbReference type="GO" id="GO:0009103">
    <property type="term" value="P:lipopolysaccharide biosynthetic process"/>
    <property type="evidence" value="ECO:0007669"/>
    <property type="project" value="UniProtKB-ARBA"/>
</dbReference>